<dbReference type="Gene3D" id="3.40.630.30">
    <property type="match status" value="1"/>
</dbReference>
<sequence length="251" mass="28335">MSQLRIARLTTPEEFEGCVDLQQKTWQYSAGEILPRRVFFLAEKLGGHVLGAYDGDNLVGFNLGLPAQRRGVGYIHSQMLAVLPDYRNSGLGRSMKLAQRDLAIEQGIHVIEWTYDPLEIKNSFFNLSRLGAISRKYVPNFYGASSSPLQGGLPTDRLYAEWWVRSAHAERVMAREPLQEPVLQRVSVPAQIYEWKAEGDRHAQQTQTMLRERLQQHFADGLCIIGYDRQPDGTGVFLLGEVPAELAHPKS</sequence>
<dbReference type="PANTHER" id="PTHR41700:SF1">
    <property type="entry name" value="N-ACETYLTRANSFERASE DOMAIN-CONTAINING PROTEIN"/>
    <property type="match status" value="1"/>
</dbReference>
<evidence type="ECO:0000313" key="2">
    <source>
        <dbReference type="EMBL" id="AFL87907.1"/>
    </source>
</evidence>
<dbReference type="AlphaFoldDB" id="I3ZF89"/>
<feature type="domain" description="N-acetyltransferase" evidence="1">
    <location>
        <begin position="4"/>
        <end position="165"/>
    </location>
</feature>
<reference evidence="2 3" key="1">
    <citation type="submission" date="2012-06" db="EMBL/GenBank/DDBJ databases">
        <title>Complete genome of Terriglobus roseus DSM 18391.</title>
        <authorList>
            <consortium name="US DOE Joint Genome Institute (JGI-PGF)"/>
            <person name="Lucas S."/>
            <person name="Copeland A."/>
            <person name="Lapidus A."/>
            <person name="Glavina del Rio T."/>
            <person name="Dalin E."/>
            <person name="Tice H."/>
            <person name="Bruce D."/>
            <person name="Goodwin L."/>
            <person name="Pitluck S."/>
            <person name="Peters L."/>
            <person name="Mikhailova N."/>
            <person name="Munk A.C.C."/>
            <person name="Kyrpides N."/>
            <person name="Mavromatis K."/>
            <person name="Ivanova N."/>
            <person name="Brettin T."/>
            <person name="Detter J.C."/>
            <person name="Han C."/>
            <person name="Larimer F."/>
            <person name="Land M."/>
            <person name="Hauser L."/>
            <person name="Markowitz V."/>
            <person name="Cheng J.-F."/>
            <person name="Hugenholtz P."/>
            <person name="Woyke T."/>
            <person name="Wu D."/>
            <person name="Brambilla E."/>
            <person name="Klenk H.-P."/>
            <person name="Eisen J.A."/>
        </authorList>
    </citation>
    <scope>NUCLEOTIDE SEQUENCE [LARGE SCALE GENOMIC DNA]</scope>
    <source>
        <strain evidence="3">DSM 18391 / NRRL B-41598 / KBS 63</strain>
    </source>
</reference>
<dbReference type="eggNOG" id="COG3375">
    <property type="taxonomic scope" value="Bacteria"/>
</dbReference>
<evidence type="ECO:0000259" key="1">
    <source>
        <dbReference type="PROSITE" id="PS51186"/>
    </source>
</evidence>
<dbReference type="PROSITE" id="PS51186">
    <property type="entry name" value="GNAT"/>
    <property type="match status" value="1"/>
</dbReference>
<evidence type="ECO:0000313" key="3">
    <source>
        <dbReference type="Proteomes" id="UP000006056"/>
    </source>
</evidence>
<dbReference type="InterPro" id="IPR038764">
    <property type="entry name" value="GNAT_N_AcTrfase_prd"/>
</dbReference>
<proteinExistence type="predicted"/>
<keyword evidence="3" id="KW-1185">Reference proteome</keyword>
<dbReference type="InterPro" id="IPR016181">
    <property type="entry name" value="Acyl_CoA_acyltransferase"/>
</dbReference>
<name>I3ZF89_TERRK</name>
<dbReference type="HOGENOM" id="CLU_061573_1_0_0"/>
<protein>
    <recommendedName>
        <fullName evidence="1">N-acetyltransferase domain-containing protein</fullName>
    </recommendedName>
</protein>
<dbReference type="KEGG" id="trs:Terro_1601"/>
<dbReference type="Pfam" id="PF00583">
    <property type="entry name" value="Acetyltransf_1"/>
    <property type="match status" value="1"/>
</dbReference>
<dbReference type="RefSeq" id="WP_014785476.1">
    <property type="nucleotide sequence ID" value="NC_018014.1"/>
</dbReference>
<dbReference type="CDD" id="cd04301">
    <property type="entry name" value="NAT_SF"/>
    <property type="match status" value="1"/>
</dbReference>
<dbReference type="GO" id="GO:0016747">
    <property type="term" value="F:acyltransferase activity, transferring groups other than amino-acyl groups"/>
    <property type="evidence" value="ECO:0007669"/>
    <property type="project" value="InterPro"/>
</dbReference>
<dbReference type="InterPro" id="IPR000182">
    <property type="entry name" value="GNAT_dom"/>
</dbReference>
<gene>
    <name evidence="2" type="ordered locus">Terro_1601</name>
</gene>
<accession>I3ZF89</accession>
<dbReference type="Proteomes" id="UP000006056">
    <property type="component" value="Chromosome"/>
</dbReference>
<dbReference type="SUPFAM" id="SSF55729">
    <property type="entry name" value="Acyl-CoA N-acyltransferases (Nat)"/>
    <property type="match status" value="1"/>
</dbReference>
<organism evidence="2 3">
    <name type="scientific">Terriglobus roseus (strain DSM 18391 / NRRL B-41598 / KBS 63)</name>
    <dbReference type="NCBI Taxonomy" id="926566"/>
    <lineage>
        <taxon>Bacteria</taxon>
        <taxon>Pseudomonadati</taxon>
        <taxon>Acidobacteriota</taxon>
        <taxon>Terriglobia</taxon>
        <taxon>Terriglobales</taxon>
        <taxon>Acidobacteriaceae</taxon>
        <taxon>Terriglobus</taxon>
    </lineage>
</organism>
<dbReference type="OrthoDB" id="9797990at2"/>
<dbReference type="STRING" id="926566.Terro_1601"/>
<dbReference type="EMBL" id="CP003379">
    <property type="protein sequence ID" value="AFL87907.1"/>
    <property type="molecule type" value="Genomic_DNA"/>
</dbReference>
<dbReference type="PANTHER" id="PTHR41700">
    <property type="entry name" value="GCN5-RELATED N-ACETYLTRANSFERASE"/>
    <property type="match status" value="1"/>
</dbReference>